<feature type="transmembrane region" description="Helical" evidence="2">
    <location>
        <begin position="1006"/>
        <end position="1026"/>
    </location>
</feature>
<feature type="transmembrane region" description="Helical" evidence="2">
    <location>
        <begin position="180"/>
        <end position="201"/>
    </location>
</feature>
<keyword evidence="2" id="KW-0812">Transmembrane</keyword>
<keyword evidence="2" id="KW-0472">Membrane</keyword>
<evidence type="ECO:0000256" key="1">
    <source>
        <dbReference type="SAM" id="MobiDB-lite"/>
    </source>
</evidence>
<feature type="transmembrane region" description="Helical" evidence="2">
    <location>
        <begin position="234"/>
        <end position="263"/>
    </location>
</feature>
<feature type="transmembrane region" description="Helical" evidence="2">
    <location>
        <begin position="421"/>
        <end position="443"/>
    </location>
</feature>
<dbReference type="GeneID" id="98657709"/>
<feature type="transmembrane region" description="Helical" evidence="2">
    <location>
        <begin position="327"/>
        <end position="350"/>
    </location>
</feature>
<dbReference type="Pfam" id="PF09586">
    <property type="entry name" value="YfhO"/>
    <property type="match status" value="1"/>
</dbReference>
<proteinExistence type="predicted"/>
<name>A0A6N6NPA4_9ACTN</name>
<gene>
    <name evidence="3" type="ORF">F8C90_04730</name>
</gene>
<feature type="transmembrane region" description="Helical" evidence="2">
    <location>
        <begin position="455"/>
        <end position="475"/>
    </location>
</feature>
<accession>A0A6N6NPA4</accession>
<feature type="transmembrane region" description="Helical" evidence="2">
    <location>
        <begin position="386"/>
        <end position="409"/>
    </location>
</feature>
<feature type="compositionally biased region" description="Basic and acidic residues" evidence="1">
    <location>
        <begin position="27"/>
        <end position="37"/>
    </location>
</feature>
<reference evidence="3 4" key="1">
    <citation type="submission" date="2019-09" db="EMBL/GenBank/DDBJ databases">
        <title>Whole genome shotgun sequencing (WGS) of Ellagibacter isourolithinifaciens DSM 104140(T) and Adlercreutzia muris DSM 29508(T).</title>
        <authorList>
            <person name="Stoll D.A."/>
            <person name="Danylec N."/>
            <person name="Huch M."/>
        </authorList>
    </citation>
    <scope>NUCLEOTIDE SEQUENCE [LARGE SCALE GENOMIC DNA]</scope>
    <source>
        <strain evidence="3 4">DSM 104140</strain>
    </source>
</reference>
<feature type="transmembrane region" description="Helical" evidence="2">
    <location>
        <begin position="147"/>
        <end position="168"/>
    </location>
</feature>
<dbReference type="RefSeq" id="WP_158049311.1">
    <property type="nucleotide sequence ID" value="NZ_WAJR01000008.1"/>
</dbReference>
<dbReference type="EMBL" id="WAJR01000008">
    <property type="protein sequence ID" value="KAB1640892.1"/>
    <property type="molecule type" value="Genomic_DNA"/>
</dbReference>
<feature type="transmembrane region" description="Helical" evidence="2">
    <location>
        <begin position="533"/>
        <end position="552"/>
    </location>
</feature>
<dbReference type="PANTHER" id="PTHR38454">
    <property type="entry name" value="INTEGRAL MEMBRANE PROTEIN-RELATED"/>
    <property type="match status" value="1"/>
</dbReference>
<comment type="caution">
    <text evidence="3">The sequence shown here is derived from an EMBL/GenBank/DDBJ whole genome shotgun (WGS) entry which is preliminary data.</text>
</comment>
<feature type="transmembrane region" description="Helical" evidence="2">
    <location>
        <begin position="357"/>
        <end position="380"/>
    </location>
</feature>
<sequence length="1043" mass="111691">MAVWKRDIADSASRAGEPLSAAAGSHAKPEERPERRTPQAPSARPAVTKSAIAAYALSFVVPFFVILFAFASNNIYPFGDVSVMMYDMPVQYAQFFGWLSNVINGDASLLYSADAGMGCGTYAQYTYYLSSPLNALVAFCDPSQVPYFFSFLSLVKIPLAAVTCLVFLRGRFVAAGAKGSCATQVLAVVGAIAYSLTSYVTGYSSNIMWIDGVIMAPLACLGVYRLVRGRGCAALFASCACAILFNWYTGYMVCFFTIFYFFYEYARLRIEESERACDEGELRLGNERKCADDAGKRNGGSANEPARIAPKNRKLAGHPLIHLGLRYAATMILAVGASAVILFPTLIALLGGKGSGAGLAALAGTIFSLNPFDYANFFAIGTRPGIIVANATPAIVISALVLVGVAVFFADARRSRALRIAGAVIMGIPASSLVLIQLNTIWLGFVPESSYTGRMAFLLLLTMVALAFEGIAFCLDNKNEALVVAGNPKNRPVRHTSLRAVVKGGAAAFLIFGCATFNVWYRTLSIRPSAANAVLELVLITGFTAFLALMVRQGLRVPAEGNAREKRETGRKILARAGIACLVVLFAFEQCYGTAAQYAACDLSASEYSNRIAELEEYYEDYPTDNGFARTGQTCVYYGSSKYNGPDCTGLVLSGPGSFDLYSSTQENSVQNLLMRLGYSKKTPFGTAYQSPNTAADALLSVTNVIAEEQPPETELVADHAQKLYGSYRDWKTTSSMPLGYGIAATAEETELANKADYSGSATDATDDEPTDAWSANPFNNQIAMYASATGADASGLYHKATAVDAESTSTTQRDFTVTTTSAGPLFLYFPSIYLLDIEEAGISCYAQVNGNTVEHVGGRGSCNVVYAGTFDAGETVTVSIVPTAMKQTTVNKHGQIVDVQQAVFDAPTEAAIKAETLDIDEMKTLLGKLDSAGFSLKSFSNGQVSASFDAQRDETLLVSIPYEKGWSATVNGRKVPVHELYGGLLGIDVTAGTNDIELHYMTPGLIPSAIISIASVAVFCAWRAFENRRHRTRATSGKRAAQ</sequence>
<keyword evidence="4" id="KW-1185">Reference proteome</keyword>
<feature type="transmembrane region" description="Helical" evidence="2">
    <location>
        <begin position="52"/>
        <end position="76"/>
    </location>
</feature>
<feature type="transmembrane region" description="Helical" evidence="2">
    <location>
        <begin position="496"/>
        <end position="521"/>
    </location>
</feature>
<protein>
    <submittedName>
        <fullName evidence="3">YfhO family protein</fullName>
    </submittedName>
</protein>
<dbReference type="AlphaFoldDB" id="A0A6N6NPA4"/>
<dbReference type="Proteomes" id="UP000468668">
    <property type="component" value="Unassembled WGS sequence"/>
</dbReference>
<evidence type="ECO:0000313" key="3">
    <source>
        <dbReference type="EMBL" id="KAB1640892.1"/>
    </source>
</evidence>
<organism evidence="3 4">
    <name type="scientific">Ellagibacter isourolithinifaciens</name>
    <dbReference type="NCBI Taxonomy" id="2137581"/>
    <lineage>
        <taxon>Bacteria</taxon>
        <taxon>Bacillati</taxon>
        <taxon>Actinomycetota</taxon>
        <taxon>Coriobacteriia</taxon>
        <taxon>Eggerthellales</taxon>
        <taxon>Eggerthellaceae</taxon>
        <taxon>Ellagibacter</taxon>
    </lineage>
</organism>
<dbReference type="OrthoDB" id="9815466at2"/>
<keyword evidence="2" id="KW-1133">Transmembrane helix</keyword>
<dbReference type="InterPro" id="IPR018580">
    <property type="entry name" value="Uncharacterised_YfhO"/>
</dbReference>
<feature type="transmembrane region" description="Helical" evidence="2">
    <location>
        <begin position="573"/>
        <end position="588"/>
    </location>
</feature>
<feature type="region of interest" description="Disordered" evidence="1">
    <location>
        <begin position="1"/>
        <end position="43"/>
    </location>
</feature>
<dbReference type="PANTHER" id="PTHR38454:SF1">
    <property type="entry name" value="INTEGRAL MEMBRANE PROTEIN"/>
    <property type="match status" value="1"/>
</dbReference>
<feature type="transmembrane region" description="Helical" evidence="2">
    <location>
        <begin position="207"/>
        <end position="227"/>
    </location>
</feature>
<evidence type="ECO:0000313" key="4">
    <source>
        <dbReference type="Proteomes" id="UP000468668"/>
    </source>
</evidence>
<evidence type="ECO:0000256" key="2">
    <source>
        <dbReference type="SAM" id="Phobius"/>
    </source>
</evidence>